<protein>
    <recommendedName>
        <fullName evidence="4">Group 4 capsule polysaccharide lipoprotein gfcB, YjbF</fullName>
    </recommendedName>
</protein>
<evidence type="ECO:0008006" key="4">
    <source>
        <dbReference type="Google" id="ProtNLM"/>
    </source>
</evidence>
<evidence type="ECO:0000313" key="2">
    <source>
        <dbReference type="EMBL" id="SMX49345.1"/>
    </source>
</evidence>
<dbReference type="AlphaFoldDB" id="A0A238L2M5"/>
<keyword evidence="3" id="KW-1185">Reference proteome</keyword>
<dbReference type="Pfam" id="PF11102">
    <property type="entry name" value="YjbF"/>
    <property type="match status" value="1"/>
</dbReference>
<feature type="signal peptide" evidence="1">
    <location>
        <begin position="1"/>
        <end position="20"/>
    </location>
</feature>
<name>A0A238L2M5_9RHOB</name>
<evidence type="ECO:0000256" key="1">
    <source>
        <dbReference type="SAM" id="SignalP"/>
    </source>
</evidence>
<dbReference type="InterPro" id="IPR021308">
    <property type="entry name" value="GfcB"/>
</dbReference>
<keyword evidence="1" id="KW-0732">Signal</keyword>
<dbReference type="EMBL" id="FXYH01000021">
    <property type="protein sequence ID" value="SMX49345.1"/>
    <property type="molecule type" value="Genomic_DNA"/>
</dbReference>
<accession>A0A238L2M5</accession>
<dbReference type="Proteomes" id="UP000220836">
    <property type="component" value="Unassembled WGS sequence"/>
</dbReference>
<organism evidence="2 3">
    <name type="scientific">Pelagimonas varians</name>
    <dbReference type="NCBI Taxonomy" id="696760"/>
    <lineage>
        <taxon>Bacteria</taxon>
        <taxon>Pseudomonadati</taxon>
        <taxon>Pseudomonadota</taxon>
        <taxon>Alphaproteobacteria</taxon>
        <taxon>Rhodobacterales</taxon>
        <taxon>Roseobacteraceae</taxon>
        <taxon>Pelagimonas</taxon>
    </lineage>
</organism>
<feature type="chain" id="PRO_5013099487" description="Group 4 capsule polysaccharide lipoprotein gfcB, YjbF" evidence="1">
    <location>
        <begin position="21"/>
        <end position="223"/>
    </location>
</feature>
<dbReference type="RefSeq" id="WP_097806597.1">
    <property type="nucleotide sequence ID" value="NZ_FXYH01000021.1"/>
</dbReference>
<gene>
    <name evidence="2" type="ORF">PEV8663_04172</name>
</gene>
<dbReference type="OrthoDB" id="6237231at2"/>
<dbReference type="Gene3D" id="2.40.360.10">
    <property type="entry name" value="YmcC-like"/>
    <property type="match status" value="1"/>
</dbReference>
<dbReference type="PROSITE" id="PS51257">
    <property type="entry name" value="PROKAR_LIPOPROTEIN"/>
    <property type="match status" value="1"/>
</dbReference>
<reference evidence="2 3" key="1">
    <citation type="submission" date="2017-05" db="EMBL/GenBank/DDBJ databases">
        <authorList>
            <person name="Song R."/>
            <person name="Chenine A.L."/>
            <person name="Ruprecht R.M."/>
        </authorList>
    </citation>
    <scope>NUCLEOTIDE SEQUENCE [LARGE SCALE GENOMIC DNA]</scope>
    <source>
        <strain evidence="2 3">CECT 8663</strain>
    </source>
</reference>
<proteinExistence type="predicted"/>
<dbReference type="SUPFAM" id="SSF159270">
    <property type="entry name" value="YmcC-like"/>
    <property type="match status" value="1"/>
</dbReference>
<dbReference type="InterPro" id="IPR023373">
    <property type="entry name" value="YmcC_sf"/>
</dbReference>
<evidence type="ECO:0000313" key="3">
    <source>
        <dbReference type="Proteomes" id="UP000220836"/>
    </source>
</evidence>
<sequence length="223" mass="23688">MNIRTCAKLGLAVASLLAVAACSSSQPNALERAKSFPAMLSNKKPAPPVVSPQQINALLASSGKPSSVFVIEKTTAQFIMVEVERNGRMQTFGSSSRQAIVVDRGKMVSTRGFGGDLMSSEEGALMSKVRSRSAGTVNYAQRFLTSDNRTITSVYECKLATGGTVPVALGAVNSRGTVVTADCSDPYVSFTNTYVVESGGYILSGRQWMGPTIGYMNIQPIRK</sequence>